<dbReference type="Proteomes" id="UP000018735">
    <property type="component" value="Chromosome"/>
</dbReference>
<dbReference type="HOGENOM" id="CLU_989784_0_0_14"/>
<evidence type="ECO:0000313" key="5">
    <source>
        <dbReference type="Proteomes" id="UP000018735"/>
    </source>
</evidence>
<sequence>MKSKKVNKENEEIAIEEQEVQSSEVEQEEVSSDFEKDKIRRRIGIPPIILSITGIIAVWIGAWLISYVIGSITQRVLDLTEVNGAEMSNFGEIFKNELTKISYVMLAFGGILIIAGIVLLVVSIILVIKDFKNRNKKLELFFIKYQEMLEESEQFNLKLDNLNRINQENLNKINLLNQEITYLRKNNNNSLAIIQQQKTIEKVAPKPQQVPQLQQPKLLINNYPQINKTQQNQQVLKKTVVTSTQTLIKNIEPKRVQITAGPTHPATKRSLIYQPSSPTKR</sequence>
<dbReference type="AlphaFoldDB" id="A0A0F6CLG4"/>
<evidence type="ECO:0000256" key="1">
    <source>
        <dbReference type="SAM" id="Coils"/>
    </source>
</evidence>
<name>A0A0F6CLG4_MYCGL</name>
<evidence type="ECO:0000256" key="2">
    <source>
        <dbReference type="SAM" id="MobiDB-lite"/>
    </source>
</evidence>
<dbReference type="RefSeq" id="WP_011883515.1">
    <property type="nucleotide sequence ID" value="NC_023030.2"/>
</dbReference>
<organism evidence="4 5">
    <name type="scientific">Mycoplasmoides gallisepticum S6</name>
    <dbReference type="NCBI Taxonomy" id="1006581"/>
    <lineage>
        <taxon>Bacteria</taxon>
        <taxon>Bacillati</taxon>
        <taxon>Mycoplasmatota</taxon>
        <taxon>Mycoplasmoidales</taxon>
        <taxon>Mycoplasmoidaceae</taxon>
        <taxon>Mycoplasmoides</taxon>
    </lineage>
</organism>
<feature type="region of interest" description="Disordered" evidence="2">
    <location>
        <begin position="259"/>
        <end position="281"/>
    </location>
</feature>
<keyword evidence="1" id="KW-0175">Coiled coil</keyword>
<feature type="transmembrane region" description="Helical" evidence="3">
    <location>
        <begin position="103"/>
        <end position="128"/>
    </location>
</feature>
<evidence type="ECO:0008006" key="6">
    <source>
        <dbReference type="Google" id="ProtNLM"/>
    </source>
</evidence>
<evidence type="ECO:0000256" key="3">
    <source>
        <dbReference type="SAM" id="Phobius"/>
    </source>
</evidence>
<feature type="coiled-coil region" evidence="1">
    <location>
        <begin position="1"/>
        <end position="28"/>
    </location>
</feature>
<feature type="coiled-coil region" evidence="1">
    <location>
        <begin position="145"/>
        <end position="179"/>
    </location>
</feature>
<proteinExistence type="predicted"/>
<dbReference type="KEGG" id="mgz:GCW_03840"/>
<keyword evidence="3" id="KW-0812">Transmembrane</keyword>
<dbReference type="EMBL" id="CP006916">
    <property type="protein sequence ID" value="AHB99936.1"/>
    <property type="molecule type" value="Genomic_DNA"/>
</dbReference>
<reference evidence="4 5" key="1">
    <citation type="journal article" date="2011" name="PLoS ONE">
        <title>Core proteome of the minimal cell: comparative proteomics of three mollicute species.</title>
        <authorList>
            <person name="Fisunov G.Y."/>
            <person name="Alexeev D.G."/>
            <person name="Bazaleev N.A."/>
            <person name="Ladygina V.G."/>
            <person name="Galyamina M.A."/>
            <person name="Kondratov I.G."/>
            <person name="Zhukova N.A."/>
            <person name="Serebryakova M.V."/>
            <person name="Demina I.A."/>
            <person name="Govorun V.M."/>
        </authorList>
    </citation>
    <scope>NUCLEOTIDE SEQUENCE [LARGE SCALE GENOMIC DNA]</scope>
    <source>
        <strain evidence="4 5">S6</strain>
    </source>
</reference>
<protein>
    <recommendedName>
        <fullName evidence="6">Transmembrane protein</fullName>
    </recommendedName>
</protein>
<gene>
    <name evidence="4" type="ORF">GCW_03840</name>
</gene>
<keyword evidence="3" id="KW-1133">Transmembrane helix</keyword>
<keyword evidence="3" id="KW-0472">Membrane</keyword>
<feature type="transmembrane region" description="Helical" evidence="3">
    <location>
        <begin position="48"/>
        <end position="69"/>
    </location>
</feature>
<accession>A0A0F6CLG4</accession>
<evidence type="ECO:0000313" key="4">
    <source>
        <dbReference type="EMBL" id="AHB99936.1"/>
    </source>
</evidence>